<evidence type="ECO:0000313" key="4">
    <source>
        <dbReference type="EMBL" id="RBP44403.1"/>
    </source>
</evidence>
<evidence type="ECO:0000313" key="5">
    <source>
        <dbReference type="Proteomes" id="UP000253426"/>
    </source>
</evidence>
<dbReference type="RefSeq" id="WP_113958811.1">
    <property type="nucleotide sequence ID" value="NZ_QNRR01000004.1"/>
</dbReference>
<gene>
    <name evidence="4" type="ORF">DES53_104223</name>
</gene>
<dbReference type="Pfam" id="PF00072">
    <property type="entry name" value="Response_reg"/>
    <property type="match status" value="1"/>
</dbReference>
<organism evidence="4 5">
    <name type="scientific">Roseimicrobium gellanilyticum</name>
    <dbReference type="NCBI Taxonomy" id="748857"/>
    <lineage>
        <taxon>Bacteria</taxon>
        <taxon>Pseudomonadati</taxon>
        <taxon>Verrucomicrobiota</taxon>
        <taxon>Verrucomicrobiia</taxon>
        <taxon>Verrucomicrobiales</taxon>
        <taxon>Verrucomicrobiaceae</taxon>
        <taxon>Roseimicrobium</taxon>
    </lineage>
</organism>
<feature type="modified residue" description="4-aspartylphosphate" evidence="1">
    <location>
        <position position="64"/>
    </location>
</feature>
<dbReference type="SMART" id="SM00448">
    <property type="entry name" value="REC"/>
    <property type="match status" value="1"/>
</dbReference>
<dbReference type="Gene3D" id="3.40.50.2300">
    <property type="match status" value="1"/>
</dbReference>
<feature type="compositionally biased region" description="Polar residues" evidence="2">
    <location>
        <begin position="139"/>
        <end position="149"/>
    </location>
</feature>
<feature type="domain" description="Response regulatory" evidence="3">
    <location>
        <begin position="13"/>
        <end position="130"/>
    </location>
</feature>
<dbReference type="PROSITE" id="PS50110">
    <property type="entry name" value="RESPONSE_REGULATORY"/>
    <property type="match status" value="1"/>
</dbReference>
<dbReference type="GO" id="GO:0000160">
    <property type="term" value="P:phosphorelay signal transduction system"/>
    <property type="evidence" value="ECO:0007669"/>
    <property type="project" value="InterPro"/>
</dbReference>
<feature type="region of interest" description="Disordered" evidence="2">
    <location>
        <begin position="134"/>
        <end position="157"/>
    </location>
</feature>
<reference evidence="4 5" key="1">
    <citation type="submission" date="2018-06" db="EMBL/GenBank/DDBJ databases">
        <title>Genomic Encyclopedia of Type Strains, Phase IV (KMG-IV): sequencing the most valuable type-strain genomes for metagenomic binning, comparative biology and taxonomic classification.</title>
        <authorList>
            <person name="Goeker M."/>
        </authorList>
    </citation>
    <scope>NUCLEOTIDE SEQUENCE [LARGE SCALE GENOMIC DNA]</scope>
    <source>
        <strain evidence="4 5">DSM 25532</strain>
    </source>
</reference>
<comment type="caution">
    <text evidence="4">The sequence shown here is derived from an EMBL/GenBank/DDBJ whole genome shotgun (WGS) entry which is preliminary data.</text>
</comment>
<dbReference type="AlphaFoldDB" id="A0A366HN24"/>
<dbReference type="InterPro" id="IPR001789">
    <property type="entry name" value="Sig_transdc_resp-reg_receiver"/>
</dbReference>
<dbReference type="SUPFAM" id="SSF52172">
    <property type="entry name" value="CheY-like"/>
    <property type="match status" value="1"/>
</dbReference>
<protein>
    <submittedName>
        <fullName evidence="4">Response regulator receiver domain-containing protein</fullName>
    </submittedName>
</protein>
<keyword evidence="5" id="KW-1185">Reference proteome</keyword>
<evidence type="ECO:0000256" key="1">
    <source>
        <dbReference type="PROSITE-ProRule" id="PRU00169"/>
    </source>
</evidence>
<dbReference type="InterPro" id="IPR011006">
    <property type="entry name" value="CheY-like_superfamily"/>
</dbReference>
<evidence type="ECO:0000259" key="3">
    <source>
        <dbReference type="PROSITE" id="PS50110"/>
    </source>
</evidence>
<proteinExistence type="predicted"/>
<keyword evidence="1" id="KW-0597">Phosphoprotein</keyword>
<dbReference type="OrthoDB" id="3623000at2"/>
<sequence>MNTPLQESPQPKTILLVEDNDSYRQIVAATLSKMLPDCQIVEADSVMTARTVAPVESLAVALLDMTLPDGMATDIIEGWQPYMKQGLKVVVFSSYEAEEVAPALQDLGVHQYVNKERGMKPLIQAVQAAVHSADPAEKNVQSAPGSPTMRTEGACHS</sequence>
<dbReference type="Proteomes" id="UP000253426">
    <property type="component" value="Unassembled WGS sequence"/>
</dbReference>
<name>A0A366HN24_9BACT</name>
<dbReference type="EMBL" id="QNRR01000004">
    <property type="protein sequence ID" value="RBP44403.1"/>
    <property type="molecule type" value="Genomic_DNA"/>
</dbReference>
<evidence type="ECO:0000256" key="2">
    <source>
        <dbReference type="SAM" id="MobiDB-lite"/>
    </source>
</evidence>
<accession>A0A366HN24</accession>